<dbReference type="AlphaFoldDB" id="A0A3B1E7D6"/>
<name>A0A3B1E7D6_9ZZZZ</name>
<evidence type="ECO:0008006" key="2">
    <source>
        <dbReference type="Google" id="ProtNLM"/>
    </source>
</evidence>
<organism evidence="1">
    <name type="scientific">hydrothermal vent metagenome</name>
    <dbReference type="NCBI Taxonomy" id="652676"/>
    <lineage>
        <taxon>unclassified sequences</taxon>
        <taxon>metagenomes</taxon>
        <taxon>ecological metagenomes</taxon>
    </lineage>
</organism>
<proteinExistence type="predicted"/>
<feature type="non-terminal residue" evidence="1">
    <location>
        <position position="1"/>
    </location>
</feature>
<protein>
    <recommendedName>
        <fullName evidence="2">Glucosidase</fullName>
    </recommendedName>
</protein>
<dbReference type="GO" id="GO:0005975">
    <property type="term" value="P:carbohydrate metabolic process"/>
    <property type="evidence" value="ECO:0007669"/>
    <property type="project" value="InterPro"/>
</dbReference>
<evidence type="ECO:0000313" key="1">
    <source>
        <dbReference type="EMBL" id="VAX42715.1"/>
    </source>
</evidence>
<dbReference type="EMBL" id="UOGK01000742">
    <property type="protein sequence ID" value="VAX42715.1"/>
    <property type="molecule type" value="Genomic_DNA"/>
</dbReference>
<sequence length="56" mass="6034">PFTDAEGEEMLLFHEFFDGDTGRGLGASHQTGWTALVASILAGLAESGQPREARER</sequence>
<reference evidence="1" key="1">
    <citation type="submission" date="2018-06" db="EMBL/GenBank/DDBJ databases">
        <authorList>
            <person name="Zhirakovskaya E."/>
        </authorList>
    </citation>
    <scope>NUCLEOTIDE SEQUENCE</scope>
</reference>
<accession>A0A3B1E7D6</accession>
<dbReference type="Gene3D" id="1.50.10.10">
    <property type="match status" value="1"/>
</dbReference>
<gene>
    <name evidence="1" type="ORF">MNBD_PLANCTO03-1096</name>
</gene>
<dbReference type="InterPro" id="IPR012341">
    <property type="entry name" value="6hp_glycosidase-like_sf"/>
</dbReference>